<dbReference type="InterPro" id="IPR030811">
    <property type="entry name" value="SoxH-rel_PQQ_1"/>
</dbReference>
<dbReference type="CDD" id="cd16282">
    <property type="entry name" value="metallo-hydrolase-like_MBL-fold"/>
    <property type="match status" value="1"/>
</dbReference>
<evidence type="ECO:0000259" key="2">
    <source>
        <dbReference type="SMART" id="SM00849"/>
    </source>
</evidence>
<dbReference type="Pfam" id="PF00753">
    <property type="entry name" value="Lactamase_B"/>
    <property type="match status" value="1"/>
</dbReference>
<dbReference type="Gene3D" id="3.60.15.10">
    <property type="entry name" value="Ribonuclease Z/Hydroxyacylglutathione hydrolase-like"/>
    <property type="match status" value="1"/>
</dbReference>
<accession>A0A848G9J1</accession>
<organism evidence="3 4">
    <name type="scientific">Zoogloea dura</name>
    <dbReference type="NCBI Taxonomy" id="2728840"/>
    <lineage>
        <taxon>Bacteria</taxon>
        <taxon>Pseudomonadati</taxon>
        <taxon>Pseudomonadota</taxon>
        <taxon>Betaproteobacteria</taxon>
        <taxon>Rhodocyclales</taxon>
        <taxon>Zoogloeaceae</taxon>
        <taxon>Zoogloea</taxon>
    </lineage>
</organism>
<dbReference type="SMART" id="SM00849">
    <property type="entry name" value="Lactamase_B"/>
    <property type="match status" value="1"/>
</dbReference>
<dbReference type="InterPro" id="IPR036866">
    <property type="entry name" value="RibonucZ/Hydroxyglut_hydro"/>
</dbReference>
<dbReference type="GO" id="GO:0016787">
    <property type="term" value="F:hydrolase activity"/>
    <property type="evidence" value="ECO:0007669"/>
    <property type="project" value="UniProtKB-KW"/>
</dbReference>
<dbReference type="GO" id="GO:0017001">
    <property type="term" value="P:antibiotic catabolic process"/>
    <property type="evidence" value="ECO:0007669"/>
    <property type="project" value="UniProtKB-ARBA"/>
</dbReference>
<dbReference type="NCBIfam" id="TIGR04558">
    <property type="entry name" value="SoxH_rel_PQQ_1"/>
    <property type="match status" value="1"/>
</dbReference>
<comment type="similarity">
    <text evidence="1">Belongs to the metallo-beta-lactamase superfamily. Class-B beta-lactamase family.</text>
</comment>
<dbReference type="InterPro" id="IPR050855">
    <property type="entry name" value="NDM-1-like"/>
</dbReference>
<keyword evidence="3" id="KW-0378">Hydrolase</keyword>
<sequence length="321" mass="34962">MKRLPIATLATRCLIAAFTLGWTLLLSAADRDYGLSPVKIAEDTWVLVGRSEDFSFSNGGNIVNTAFIVTRDGVVVIDSGPSRLYGEQLKRSIARITDQPVKLVLNTHHHPDHFLGNQAFPADTLAALPATISGIHDEGGSLNENMYRLAGDWMAGTDPVTPARAISAGPLEIGGHRLELIALDGHTDADLVILDRSTGVLFAGDLVFNDRAPTTPHARLPRWQAALDQLEKTGFRTLVPGHGPVAGDAGPIRQTRAWLSWLDQTLRRAADEGFDMTEVMAITLPAEFRRLAVVEAEYRRSVGQLYPAYEQRALSKEAGRP</sequence>
<evidence type="ECO:0000256" key="1">
    <source>
        <dbReference type="ARBA" id="ARBA00005250"/>
    </source>
</evidence>
<dbReference type="PANTHER" id="PTHR42951:SF4">
    <property type="entry name" value="ACYL-COENZYME A THIOESTERASE MBLAC2"/>
    <property type="match status" value="1"/>
</dbReference>
<keyword evidence="4" id="KW-1185">Reference proteome</keyword>
<name>A0A848G9J1_9RHOO</name>
<dbReference type="Proteomes" id="UP000580043">
    <property type="component" value="Unassembled WGS sequence"/>
</dbReference>
<gene>
    <name evidence="3" type="ORF">HHL15_24190</name>
</gene>
<dbReference type="InterPro" id="IPR001279">
    <property type="entry name" value="Metallo-B-lactamas"/>
</dbReference>
<evidence type="ECO:0000313" key="3">
    <source>
        <dbReference type="EMBL" id="NML28857.1"/>
    </source>
</evidence>
<reference evidence="3 4" key="1">
    <citation type="submission" date="2020-04" db="EMBL/GenBank/DDBJ databases">
        <title>Zoogloea sp. G-4-1-14 isolated from soil.</title>
        <authorList>
            <person name="Dahal R.H."/>
        </authorList>
    </citation>
    <scope>NUCLEOTIDE SEQUENCE [LARGE SCALE GENOMIC DNA]</scope>
    <source>
        <strain evidence="3 4">G-4-1-14</strain>
    </source>
</reference>
<dbReference type="SUPFAM" id="SSF56281">
    <property type="entry name" value="Metallo-hydrolase/oxidoreductase"/>
    <property type="match status" value="1"/>
</dbReference>
<dbReference type="PANTHER" id="PTHR42951">
    <property type="entry name" value="METALLO-BETA-LACTAMASE DOMAIN-CONTAINING"/>
    <property type="match status" value="1"/>
</dbReference>
<dbReference type="AlphaFoldDB" id="A0A848G9J1"/>
<feature type="domain" description="Metallo-beta-lactamase" evidence="2">
    <location>
        <begin position="62"/>
        <end position="242"/>
    </location>
</feature>
<dbReference type="RefSeq" id="WP_169148373.1">
    <property type="nucleotide sequence ID" value="NZ_JABBGA010000038.1"/>
</dbReference>
<comment type="caution">
    <text evidence="3">The sequence shown here is derived from an EMBL/GenBank/DDBJ whole genome shotgun (WGS) entry which is preliminary data.</text>
</comment>
<proteinExistence type="inferred from homology"/>
<dbReference type="EMBL" id="JABBGA010000038">
    <property type="protein sequence ID" value="NML28857.1"/>
    <property type="molecule type" value="Genomic_DNA"/>
</dbReference>
<evidence type="ECO:0000313" key="4">
    <source>
        <dbReference type="Proteomes" id="UP000580043"/>
    </source>
</evidence>
<protein>
    <submittedName>
        <fullName evidence="3">Quinoprotein relay system zinc metallohydrolase 1</fullName>
    </submittedName>
</protein>